<gene>
    <name evidence="1" type="ORF">Barrevirus18_13</name>
</gene>
<sequence length="110" mass="13186">MYREHDAMLRRTVSIFKINAKYKFMYTFRIKTQKTELSKHDSFLSLFGTKDSDSSIIIVLSDNNVLYYKDDRIMIIQFLSYFMIQTSDLFKGFNCYLYKLIISIGLVREF</sequence>
<name>A0A3G4ZUU4_9VIRU</name>
<reference evidence="1" key="1">
    <citation type="submission" date="2018-10" db="EMBL/GenBank/DDBJ databases">
        <title>Hidden diversity of soil giant viruses.</title>
        <authorList>
            <person name="Schulz F."/>
            <person name="Alteio L."/>
            <person name="Goudeau D."/>
            <person name="Ryan E.M."/>
            <person name="Malmstrom R.R."/>
            <person name="Blanchard J."/>
            <person name="Woyke T."/>
        </authorList>
    </citation>
    <scope>NUCLEOTIDE SEQUENCE</scope>
    <source>
        <strain evidence="1">BAV1</strain>
    </source>
</reference>
<dbReference type="EMBL" id="MK072015">
    <property type="protein sequence ID" value="AYV77199.1"/>
    <property type="molecule type" value="Genomic_DNA"/>
</dbReference>
<organism evidence="1">
    <name type="scientific">Barrevirus sp</name>
    <dbReference type="NCBI Taxonomy" id="2487763"/>
    <lineage>
        <taxon>Viruses</taxon>
        <taxon>Varidnaviria</taxon>
        <taxon>Bamfordvirae</taxon>
        <taxon>Nucleocytoviricota</taxon>
        <taxon>Megaviricetes</taxon>
        <taxon>Imitervirales</taxon>
        <taxon>Mimiviridae</taxon>
        <taxon>Klosneuvirinae</taxon>
    </lineage>
</organism>
<protein>
    <submittedName>
        <fullName evidence="1">Uncharacterized protein</fullName>
    </submittedName>
</protein>
<evidence type="ECO:0000313" key="1">
    <source>
        <dbReference type="EMBL" id="AYV77199.1"/>
    </source>
</evidence>
<proteinExistence type="predicted"/>
<accession>A0A3G4ZUU4</accession>